<dbReference type="EMBL" id="AM406670">
    <property type="protein sequence ID" value="CAL92914.1"/>
    <property type="molecule type" value="Genomic_DNA"/>
</dbReference>
<dbReference type="RefSeq" id="WP_011764032.1">
    <property type="nucleotide sequence ID" value="NC_008702.1"/>
</dbReference>
<evidence type="ECO:0000259" key="1">
    <source>
        <dbReference type="Pfam" id="PF07883"/>
    </source>
</evidence>
<feature type="domain" description="Cupin type-2" evidence="1">
    <location>
        <begin position="50"/>
        <end position="107"/>
    </location>
</feature>
<dbReference type="SUPFAM" id="SSF51182">
    <property type="entry name" value="RmlC-like cupins"/>
    <property type="match status" value="1"/>
</dbReference>
<reference evidence="2 3" key="1">
    <citation type="journal article" date="2006" name="Nat. Biotechnol.">
        <title>Complete genome of the mutualistic, N2-fixing grass endophyte Azoarcus sp. strain BH72.</title>
        <authorList>
            <person name="Krause A."/>
            <person name="Ramakumar A."/>
            <person name="Bartels D."/>
            <person name="Battistoni F."/>
            <person name="Bekel T."/>
            <person name="Boch J."/>
            <person name="Boehm M."/>
            <person name="Friedrich F."/>
            <person name="Hurek T."/>
            <person name="Krause L."/>
            <person name="Linke B."/>
            <person name="McHardy A.C."/>
            <person name="Sarkar A."/>
            <person name="Schneiker S."/>
            <person name="Syed A.A."/>
            <person name="Thauer R."/>
            <person name="Vorhoelter F.-J."/>
            <person name="Weidner S."/>
            <person name="Puehler A."/>
            <person name="Reinhold-Hurek B."/>
            <person name="Kaiser O."/>
            <person name="Goesmann A."/>
        </authorList>
    </citation>
    <scope>NUCLEOTIDE SEQUENCE [LARGE SCALE GENOMIC DNA]</scope>
    <source>
        <strain evidence="2 3">BH72</strain>
    </source>
</reference>
<dbReference type="InterPro" id="IPR011051">
    <property type="entry name" value="RmlC_Cupin_sf"/>
</dbReference>
<dbReference type="InterPro" id="IPR014710">
    <property type="entry name" value="RmlC-like_jellyroll"/>
</dbReference>
<dbReference type="eggNOG" id="COG0662">
    <property type="taxonomic scope" value="Bacteria"/>
</dbReference>
<dbReference type="Pfam" id="PF07883">
    <property type="entry name" value="Cupin_2"/>
    <property type="match status" value="1"/>
</dbReference>
<dbReference type="KEGG" id="azo:azo0297"/>
<name>A1K259_AZOSB</name>
<keyword evidence="3" id="KW-1185">Reference proteome</keyword>
<evidence type="ECO:0000313" key="3">
    <source>
        <dbReference type="Proteomes" id="UP000002588"/>
    </source>
</evidence>
<dbReference type="AlphaFoldDB" id="A1K259"/>
<protein>
    <recommendedName>
        <fullName evidence="1">Cupin type-2 domain-containing protein</fullName>
    </recommendedName>
</protein>
<dbReference type="Gene3D" id="2.60.120.10">
    <property type="entry name" value="Jelly Rolls"/>
    <property type="match status" value="1"/>
</dbReference>
<organism evidence="2 3">
    <name type="scientific">Azoarcus sp. (strain BH72)</name>
    <dbReference type="NCBI Taxonomy" id="418699"/>
    <lineage>
        <taxon>Bacteria</taxon>
        <taxon>Pseudomonadati</taxon>
        <taxon>Pseudomonadota</taxon>
        <taxon>Betaproteobacteria</taxon>
        <taxon>Rhodocyclales</taxon>
        <taxon>Zoogloeaceae</taxon>
        <taxon>Azoarcus</taxon>
    </lineage>
</organism>
<sequence length="114" mass="12507">MALPPHGTLLGTLPPAGAEERFERLLQTDAACIERIVSNGQASPPGFWYDQPDDEWVMLVAGQAELLFDDAGAHTRLALRAGDWVTIPARLRHRVESTSADAVWLAVHLRTAPR</sequence>
<dbReference type="CDD" id="cd06981">
    <property type="entry name" value="cupin_reut_a1446"/>
    <property type="match status" value="1"/>
</dbReference>
<dbReference type="STRING" id="62928.azo0297"/>
<evidence type="ECO:0000313" key="2">
    <source>
        <dbReference type="EMBL" id="CAL92914.1"/>
    </source>
</evidence>
<accession>A1K259</accession>
<gene>
    <name evidence="2" type="ordered locus">azo0297</name>
</gene>
<dbReference type="HOGENOM" id="CLU_147397_0_1_4"/>
<dbReference type="Proteomes" id="UP000002588">
    <property type="component" value="Chromosome"/>
</dbReference>
<proteinExistence type="predicted"/>
<dbReference type="InterPro" id="IPR013096">
    <property type="entry name" value="Cupin_2"/>
</dbReference>